<feature type="compositionally biased region" description="Polar residues" evidence="1">
    <location>
        <begin position="190"/>
        <end position="211"/>
    </location>
</feature>
<dbReference type="Proteomes" id="UP001174997">
    <property type="component" value="Unassembled WGS sequence"/>
</dbReference>
<feature type="transmembrane region" description="Helical" evidence="2">
    <location>
        <begin position="44"/>
        <end position="66"/>
    </location>
</feature>
<gene>
    <name evidence="3" type="ORF">QBC41DRAFT_105041</name>
</gene>
<accession>A0AA39ZML8</accession>
<feature type="transmembrane region" description="Helical" evidence="2">
    <location>
        <begin position="7"/>
        <end position="29"/>
    </location>
</feature>
<name>A0AA39ZML8_9PEZI</name>
<protein>
    <submittedName>
        <fullName evidence="3">Uncharacterized protein</fullName>
    </submittedName>
</protein>
<feature type="transmembrane region" description="Helical" evidence="2">
    <location>
        <begin position="78"/>
        <end position="100"/>
    </location>
</feature>
<feature type="transmembrane region" description="Helical" evidence="2">
    <location>
        <begin position="120"/>
        <end position="145"/>
    </location>
</feature>
<feature type="compositionally biased region" description="Basic and acidic residues" evidence="1">
    <location>
        <begin position="414"/>
        <end position="426"/>
    </location>
</feature>
<keyword evidence="2" id="KW-0472">Membrane</keyword>
<feature type="compositionally biased region" description="Polar residues" evidence="1">
    <location>
        <begin position="260"/>
        <end position="275"/>
    </location>
</feature>
<feature type="compositionally biased region" description="Polar residues" evidence="1">
    <location>
        <begin position="223"/>
        <end position="232"/>
    </location>
</feature>
<keyword evidence="2" id="KW-1133">Transmembrane helix</keyword>
<dbReference type="AlphaFoldDB" id="A0AA39ZML8"/>
<feature type="region of interest" description="Disordered" evidence="1">
    <location>
        <begin position="223"/>
        <end position="330"/>
    </location>
</feature>
<proteinExistence type="predicted"/>
<keyword evidence="2" id="KW-0812">Transmembrane</keyword>
<evidence type="ECO:0000313" key="4">
    <source>
        <dbReference type="Proteomes" id="UP001174997"/>
    </source>
</evidence>
<feature type="compositionally biased region" description="Basic and acidic residues" evidence="1">
    <location>
        <begin position="246"/>
        <end position="255"/>
    </location>
</feature>
<comment type="caution">
    <text evidence="3">The sequence shown here is derived from an EMBL/GenBank/DDBJ whole genome shotgun (WGS) entry which is preliminary data.</text>
</comment>
<evidence type="ECO:0000256" key="1">
    <source>
        <dbReference type="SAM" id="MobiDB-lite"/>
    </source>
</evidence>
<evidence type="ECO:0000313" key="3">
    <source>
        <dbReference type="EMBL" id="KAK0673957.1"/>
    </source>
</evidence>
<dbReference type="EMBL" id="JAULSY010000004">
    <property type="protein sequence ID" value="KAK0673957.1"/>
    <property type="molecule type" value="Genomic_DNA"/>
</dbReference>
<evidence type="ECO:0000256" key="2">
    <source>
        <dbReference type="SAM" id="Phobius"/>
    </source>
</evidence>
<organism evidence="3 4">
    <name type="scientific">Cercophora samala</name>
    <dbReference type="NCBI Taxonomy" id="330535"/>
    <lineage>
        <taxon>Eukaryota</taxon>
        <taxon>Fungi</taxon>
        <taxon>Dikarya</taxon>
        <taxon>Ascomycota</taxon>
        <taxon>Pezizomycotina</taxon>
        <taxon>Sordariomycetes</taxon>
        <taxon>Sordariomycetidae</taxon>
        <taxon>Sordariales</taxon>
        <taxon>Lasiosphaeriaceae</taxon>
        <taxon>Cercophora</taxon>
    </lineage>
</organism>
<feature type="compositionally biased region" description="Low complexity" evidence="1">
    <location>
        <begin position="396"/>
        <end position="411"/>
    </location>
</feature>
<sequence length="494" mass="52696">MAIPRILPAVLGVISILPTAAILGIHSILARSREDRAPAVRTTAIIAVILEATVLVAITGLTCAHIDPWSARWAKFNALLFSTGMFLCTVATAVSVANMVCLSKVDEDPESTILGTGATSFLVGSSVVLGLAFATQLVFLVSYFVAGRFQGPRIKVSVHEEQGQSRSPPRVKSIAYHETSPSPVPGKARGSTSFEKTPPSSSAGRSTAETISSIRSSLSNVVRPISSKSMLPSQRGRRPTSLDLPSFHERPRTTEGFDSWDTSAVDPQNRQTVLESSSSPMSRSLETIPASPPTSRSPSPCTLLDFLEPPPSRTRRRSRTMSPAPSRVSLAQRTAFTQHSTQSESHIHPLFRSDSPIPPPPIVTPGTVVVAAPNGGQVLSDRQSIRSIRSIHRMRSGSLPGVPSPLSRPGSCDSSHRKPDIHSPEIREEDEYLTPGGATAVLETERKMTPPIPDWILAAGSRTSLTTYHSRKIHIPGSCEEASGGGAAASSNPQ</sequence>
<reference evidence="3" key="1">
    <citation type="submission" date="2023-06" db="EMBL/GenBank/DDBJ databases">
        <title>Genome-scale phylogeny and comparative genomics of the fungal order Sordariales.</title>
        <authorList>
            <consortium name="Lawrence Berkeley National Laboratory"/>
            <person name="Hensen N."/>
            <person name="Bonometti L."/>
            <person name="Westerberg I."/>
            <person name="Brannstrom I.O."/>
            <person name="Guillou S."/>
            <person name="Cros-Aarteil S."/>
            <person name="Calhoun S."/>
            <person name="Haridas S."/>
            <person name="Kuo A."/>
            <person name="Mondo S."/>
            <person name="Pangilinan J."/>
            <person name="Riley R."/>
            <person name="Labutti K."/>
            <person name="Andreopoulos B."/>
            <person name="Lipzen A."/>
            <person name="Chen C."/>
            <person name="Yanf M."/>
            <person name="Daum C."/>
            <person name="Ng V."/>
            <person name="Clum A."/>
            <person name="Steindorff A."/>
            <person name="Ohm R."/>
            <person name="Martin F."/>
            <person name="Silar P."/>
            <person name="Natvig D."/>
            <person name="Lalanne C."/>
            <person name="Gautier V."/>
            <person name="Ament-Velasquez S.L."/>
            <person name="Kruys A."/>
            <person name="Hutchinson M.I."/>
            <person name="Powell A.J."/>
            <person name="Barry K."/>
            <person name="Miller A.N."/>
            <person name="Grigoriev I.V."/>
            <person name="Debuchy R."/>
            <person name="Gladieux P."/>
            <person name="Thoren M.H."/>
            <person name="Johannesson H."/>
        </authorList>
    </citation>
    <scope>NUCLEOTIDE SEQUENCE</scope>
    <source>
        <strain evidence="3">CBS 307.81</strain>
    </source>
</reference>
<keyword evidence="4" id="KW-1185">Reference proteome</keyword>
<feature type="region of interest" description="Disordered" evidence="1">
    <location>
        <begin position="158"/>
        <end position="211"/>
    </location>
</feature>
<feature type="region of interest" description="Disordered" evidence="1">
    <location>
        <begin position="395"/>
        <end position="428"/>
    </location>
</feature>